<comment type="caution">
    <text evidence="1">The sequence shown here is derived from an EMBL/GenBank/DDBJ whole genome shotgun (WGS) entry which is preliminary data.</text>
</comment>
<dbReference type="Proteomes" id="UP001642360">
    <property type="component" value="Unassembled WGS sequence"/>
</dbReference>
<dbReference type="AlphaFoldDB" id="A0ABC8QTF5"/>
<sequence>MVLQSEVYPGYPFPQQGYSVQPQGYYSTNDYYSTPLLGMPVMTNPSAPTPKYPSHQMVAGGGYAQQHHDWYGEKRPQNGMHDTTDFYYSHGSQGQMLPYNSNDGYDSSGGKHSNTTGITGYTANYAQHVPMGTYPNYAQHVPMGIEAMKYEYSSWGNERERFPFYHQNSYSQQNGYPKAEWNLKGVDD</sequence>
<name>A0ABC8QTF5_9AQUA</name>
<evidence type="ECO:0000313" key="1">
    <source>
        <dbReference type="EMBL" id="CAK9136026.1"/>
    </source>
</evidence>
<protein>
    <submittedName>
        <fullName evidence="1">Uncharacterized protein</fullName>
    </submittedName>
</protein>
<accession>A0ABC8QTF5</accession>
<evidence type="ECO:0000313" key="2">
    <source>
        <dbReference type="Proteomes" id="UP001642360"/>
    </source>
</evidence>
<dbReference type="EMBL" id="CAUOFW020000728">
    <property type="protein sequence ID" value="CAK9136026.1"/>
    <property type="molecule type" value="Genomic_DNA"/>
</dbReference>
<keyword evidence="2" id="KW-1185">Reference proteome</keyword>
<reference evidence="1 2" key="1">
    <citation type="submission" date="2024-02" db="EMBL/GenBank/DDBJ databases">
        <authorList>
            <person name="Vignale AGUSTIN F."/>
            <person name="Sosa J E."/>
            <person name="Modenutti C."/>
        </authorList>
    </citation>
    <scope>NUCLEOTIDE SEQUENCE [LARGE SCALE GENOMIC DNA]</scope>
</reference>
<proteinExistence type="predicted"/>
<gene>
    <name evidence="1" type="ORF">ILEXP_LOCUS2987</name>
</gene>
<organism evidence="1 2">
    <name type="scientific">Ilex paraguariensis</name>
    <name type="common">yerba mate</name>
    <dbReference type="NCBI Taxonomy" id="185542"/>
    <lineage>
        <taxon>Eukaryota</taxon>
        <taxon>Viridiplantae</taxon>
        <taxon>Streptophyta</taxon>
        <taxon>Embryophyta</taxon>
        <taxon>Tracheophyta</taxon>
        <taxon>Spermatophyta</taxon>
        <taxon>Magnoliopsida</taxon>
        <taxon>eudicotyledons</taxon>
        <taxon>Gunneridae</taxon>
        <taxon>Pentapetalae</taxon>
        <taxon>asterids</taxon>
        <taxon>campanulids</taxon>
        <taxon>Aquifoliales</taxon>
        <taxon>Aquifoliaceae</taxon>
        <taxon>Ilex</taxon>
    </lineage>
</organism>